<dbReference type="Proteomes" id="UP000008563">
    <property type="component" value="Chromosome"/>
</dbReference>
<accession>D3H779</accession>
<protein>
    <submittedName>
        <fullName evidence="1">Uncharacterized protein</fullName>
    </submittedName>
</protein>
<sequence length="46" mass="5411">MRMYTKIALTIAVTVITTKLVLHIEEQRKIRDLHNSINELIDSKNF</sequence>
<name>D3H779_STRM6</name>
<dbReference type="KEGG" id="smb:smi_0449"/>
<evidence type="ECO:0000313" key="1">
    <source>
        <dbReference type="EMBL" id="CBJ21721.1"/>
    </source>
</evidence>
<evidence type="ECO:0000313" key="2">
    <source>
        <dbReference type="Proteomes" id="UP000008563"/>
    </source>
</evidence>
<dbReference type="STRING" id="365659.smi_0449"/>
<reference evidence="1 2" key="1">
    <citation type="journal article" date="2010" name="PLoS ONE">
        <title>The genome of Streptococcus mitis B6--what is a commensal?</title>
        <authorList>
            <person name="Denapaite D."/>
            <person name="Brueckner R."/>
            <person name="Nuhn M."/>
            <person name="Reichmann P."/>
            <person name="Henrich B."/>
            <person name="Maurer P."/>
            <person name="Schaehle Y."/>
            <person name="Selbmann P."/>
            <person name="Zimmermann W."/>
            <person name="Wambutt R."/>
            <person name="Hakenbeck R."/>
        </authorList>
    </citation>
    <scope>NUCLEOTIDE SEQUENCE [LARGE SCALE GENOMIC DNA]</scope>
    <source>
        <strain evidence="1 2">B6</strain>
    </source>
</reference>
<dbReference type="AlphaFoldDB" id="D3H779"/>
<proteinExistence type="predicted"/>
<dbReference type="HOGENOM" id="CLU_3189630_0_0_9"/>
<dbReference type="EMBL" id="FN568063">
    <property type="protein sequence ID" value="CBJ21721.1"/>
    <property type="molecule type" value="Genomic_DNA"/>
</dbReference>
<organism evidence="1 2">
    <name type="scientific">Streptococcus mitis (strain B6)</name>
    <dbReference type="NCBI Taxonomy" id="365659"/>
    <lineage>
        <taxon>Bacteria</taxon>
        <taxon>Bacillati</taxon>
        <taxon>Bacillota</taxon>
        <taxon>Bacilli</taxon>
        <taxon>Lactobacillales</taxon>
        <taxon>Streptococcaceae</taxon>
        <taxon>Streptococcus</taxon>
        <taxon>Streptococcus mitis group</taxon>
    </lineage>
</organism>
<gene>
    <name evidence="1" type="ordered locus">smi_0449</name>
</gene>